<dbReference type="AlphaFoldDB" id="A0A2M8EZA7"/>
<comment type="caution">
    <text evidence="2">The sequence shown here is derived from an EMBL/GenBank/DDBJ whole genome shotgun (WGS) entry which is preliminary data.</text>
</comment>
<protein>
    <submittedName>
        <fullName evidence="2">Uncharacterized protein</fullName>
    </submittedName>
</protein>
<evidence type="ECO:0000256" key="1">
    <source>
        <dbReference type="SAM" id="Phobius"/>
    </source>
</evidence>
<name>A0A2M8EZA7_9BACT</name>
<keyword evidence="1" id="KW-0472">Membrane</keyword>
<organism evidence="2 3">
    <name type="scientific">Candidatus Roizmanbacteria bacterium CG_4_9_14_0_2_um_filter_39_13</name>
    <dbReference type="NCBI Taxonomy" id="1974839"/>
    <lineage>
        <taxon>Bacteria</taxon>
        <taxon>Candidatus Roizmaniibacteriota</taxon>
    </lineage>
</organism>
<keyword evidence="1" id="KW-1133">Transmembrane helix</keyword>
<feature type="transmembrane region" description="Helical" evidence="1">
    <location>
        <begin position="12"/>
        <end position="29"/>
    </location>
</feature>
<dbReference type="EMBL" id="PFSC01000094">
    <property type="protein sequence ID" value="PJC32310.1"/>
    <property type="molecule type" value="Genomic_DNA"/>
</dbReference>
<sequence length="279" mass="32613">MDYNFTMLKKRKFIFFFFIIFLIIVVYFINKSFPITQSGKSANAPTSKQEATKEKISPFKVGKSIIIFGERVIATKEKQPYLFFHDFNGDEENRFYTYSYVDDLLNEGGSSPLFGFTPITQFIRIDKMNLHLNTYAYESTIFYEPQSGAVLFSPEKQNSARYPVTMIESQAPLTIRFIYDITRPIDCYGITCRLMWSDFFKWNGTEKKFNKVNSEYKGDYESIYTNWMTLNEEGCIKYENMTLEQVHALNDTAHCEGSTREDLDTFIELKQDILDIVGN</sequence>
<evidence type="ECO:0000313" key="3">
    <source>
        <dbReference type="Proteomes" id="UP000231383"/>
    </source>
</evidence>
<dbReference type="Proteomes" id="UP000231383">
    <property type="component" value="Unassembled WGS sequence"/>
</dbReference>
<accession>A0A2M8EZA7</accession>
<gene>
    <name evidence="2" type="ORF">CO051_03410</name>
</gene>
<evidence type="ECO:0000313" key="2">
    <source>
        <dbReference type="EMBL" id="PJC32310.1"/>
    </source>
</evidence>
<keyword evidence="1" id="KW-0812">Transmembrane</keyword>
<reference evidence="3" key="1">
    <citation type="submission" date="2017-09" db="EMBL/GenBank/DDBJ databases">
        <title>Depth-based differentiation of microbial function through sediment-hosted aquifers and enrichment of novel symbionts in the deep terrestrial subsurface.</title>
        <authorList>
            <person name="Probst A.J."/>
            <person name="Ladd B."/>
            <person name="Jarett J.K."/>
            <person name="Geller-Mcgrath D.E."/>
            <person name="Sieber C.M.K."/>
            <person name="Emerson J.B."/>
            <person name="Anantharaman K."/>
            <person name="Thomas B.C."/>
            <person name="Malmstrom R."/>
            <person name="Stieglmeier M."/>
            <person name="Klingl A."/>
            <person name="Woyke T."/>
            <person name="Ryan C.M."/>
            <person name="Banfield J.F."/>
        </authorList>
    </citation>
    <scope>NUCLEOTIDE SEQUENCE [LARGE SCALE GENOMIC DNA]</scope>
</reference>
<proteinExistence type="predicted"/>